<dbReference type="Gene3D" id="3.20.20.370">
    <property type="entry name" value="Glycoside hydrolase/deacetylase"/>
    <property type="match status" value="1"/>
</dbReference>
<evidence type="ECO:0000313" key="3">
    <source>
        <dbReference type="EMBL" id="HIR66637.1"/>
    </source>
</evidence>
<keyword evidence="1" id="KW-0812">Transmembrane</keyword>
<accession>A0A9D1J954</accession>
<name>A0A9D1J954_9FIRM</name>
<reference evidence="3" key="2">
    <citation type="journal article" date="2021" name="PeerJ">
        <title>Extensive microbial diversity within the chicken gut microbiome revealed by metagenomics and culture.</title>
        <authorList>
            <person name="Gilroy R."/>
            <person name="Ravi A."/>
            <person name="Getino M."/>
            <person name="Pursley I."/>
            <person name="Horton D.L."/>
            <person name="Alikhan N.F."/>
            <person name="Baker D."/>
            <person name="Gharbi K."/>
            <person name="Hall N."/>
            <person name="Watson M."/>
            <person name="Adriaenssens E.M."/>
            <person name="Foster-Nyarko E."/>
            <person name="Jarju S."/>
            <person name="Secka A."/>
            <person name="Antonio M."/>
            <person name="Oren A."/>
            <person name="Chaudhuri R.R."/>
            <person name="La Ragione R."/>
            <person name="Hildebrand F."/>
            <person name="Pallen M.J."/>
        </authorList>
    </citation>
    <scope>NUCLEOTIDE SEQUENCE</scope>
    <source>
        <strain evidence="3">ChiW16-3235</strain>
    </source>
</reference>
<keyword evidence="1" id="KW-0472">Membrane</keyword>
<dbReference type="SUPFAM" id="SSF88713">
    <property type="entry name" value="Glycoside hydrolase/deacetylase"/>
    <property type="match status" value="1"/>
</dbReference>
<dbReference type="InterPro" id="IPR050248">
    <property type="entry name" value="Polysacc_deacetylase_ArnD"/>
</dbReference>
<dbReference type="InterPro" id="IPR011330">
    <property type="entry name" value="Glyco_hydro/deAcase_b/a-brl"/>
</dbReference>
<dbReference type="InterPro" id="IPR002509">
    <property type="entry name" value="NODB_dom"/>
</dbReference>
<feature type="domain" description="NodB homology" evidence="2">
    <location>
        <begin position="41"/>
        <end position="227"/>
    </location>
</feature>
<organism evidence="3 4">
    <name type="scientific">Candidatus Coproplasma avicola</name>
    <dbReference type="NCBI Taxonomy" id="2840744"/>
    <lineage>
        <taxon>Bacteria</taxon>
        <taxon>Bacillati</taxon>
        <taxon>Bacillota</taxon>
        <taxon>Clostridia</taxon>
        <taxon>Eubacteriales</taxon>
        <taxon>Candidatus Coproplasma</taxon>
    </lineage>
</organism>
<reference evidence="3" key="1">
    <citation type="submission" date="2020-10" db="EMBL/GenBank/DDBJ databases">
        <authorList>
            <person name="Gilroy R."/>
        </authorList>
    </citation>
    <scope>NUCLEOTIDE SEQUENCE</scope>
    <source>
        <strain evidence="3">ChiW16-3235</strain>
    </source>
</reference>
<dbReference type="EMBL" id="DVHK01000025">
    <property type="protein sequence ID" value="HIR66637.1"/>
    <property type="molecule type" value="Genomic_DNA"/>
</dbReference>
<dbReference type="PANTHER" id="PTHR10587">
    <property type="entry name" value="GLYCOSYL TRANSFERASE-RELATED"/>
    <property type="match status" value="1"/>
</dbReference>
<feature type="transmembrane region" description="Helical" evidence="1">
    <location>
        <begin position="6"/>
        <end position="26"/>
    </location>
</feature>
<dbReference type="PANTHER" id="PTHR10587:SF125">
    <property type="entry name" value="POLYSACCHARIDE DEACETYLASE YHEN-RELATED"/>
    <property type="match status" value="1"/>
</dbReference>
<evidence type="ECO:0000256" key="1">
    <source>
        <dbReference type="SAM" id="Phobius"/>
    </source>
</evidence>
<protein>
    <submittedName>
        <fullName evidence="3">Polysaccharide deacetylase</fullName>
    </submittedName>
</protein>
<dbReference type="GO" id="GO:0016810">
    <property type="term" value="F:hydrolase activity, acting on carbon-nitrogen (but not peptide) bonds"/>
    <property type="evidence" value="ECO:0007669"/>
    <property type="project" value="InterPro"/>
</dbReference>
<dbReference type="Proteomes" id="UP000823913">
    <property type="component" value="Unassembled WGS sequence"/>
</dbReference>
<dbReference type="GO" id="GO:0005975">
    <property type="term" value="P:carbohydrate metabolic process"/>
    <property type="evidence" value="ECO:0007669"/>
    <property type="project" value="InterPro"/>
</dbReference>
<dbReference type="CDD" id="cd10944">
    <property type="entry name" value="CE4_SmPgdA_like"/>
    <property type="match status" value="1"/>
</dbReference>
<dbReference type="Pfam" id="PF01522">
    <property type="entry name" value="Polysacc_deac_1"/>
    <property type="match status" value="1"/>
</dbReference>
<comment type="caution">
    <text evidence="3">The sequence shown here is derived from an EMBL/GenBank/DDBJ whole genome shotgun (WGS) entry which is preliminary data.</text>
</comment>
<sequence length="229" mass="25142">MNKKIGAFAAFMIIFSAIVLHYFGLLMQDGGIKISYADSRCCVYLTFDDGPSDRVTPKILDTLEEENVKATFFIVGKSVKGRDSILKRAFDDGHSIGVHSYSHEYKDIYSSPSALLKDIEKCNDVIESVTGQRSCIYRFPGGSFNRESALIDAVTDAGYRYVDWNASVCDAEIANATPADLVDAAKATSADRKTVVLLCHDSTTKKSTAAALKDIINFYRGAGYEFCAF</sequence>
<dbReference type="PROSITE" id="PS51677">
    <property type="entry name" value="NODB"/>
    <property type="match status" value="1"/>
</dbReference>
<evidence type="ECO:0000313" key="4">
    <source>
        <dbReference type="Proteomes" id="UP000823913"/>
    </source>
</evidence>
<gene>
    <name evidence="3" type="ORF">IAB94_01160</name>
</gene>
<proteinExistence type="predicted"/>
<keyword evidence="1" id="KW-1133">Transmembrane helix</keyword>
<evidence type="ECO:0000259" key="2">
    <source>
        <dbReference type="PROSITE" id="PS51677"/>
    </source>
</evidence>
<dbReference type="AlphaFoldDB" id="A0A9D1J954"/>